<accession>A0A182LSM5</accession>
<organism evidence="1 2">
    <name type="scientific">Anopheles culicifacies</name>
    <dbReference type="NCBI Taxonomy" id="139723"/>
    <lineage>
        <taxon>Eukaryota</taxon>
        <taxon>Metazoa</taxon>
        <taxon>Ecdysozoa</taxon>
        <taxon>Arthropoda</taxon>
        <taxon>Hexapoda</taxon>
        <taxon>Insecta</taxon>
        <taxon>Pterygota</taxon>
        <taxon>Neoptera</taxon>
        <taxon>Endopterygota</taxon>
        <taxon>Diptera</taxon>
        <taxon>Nematocera</taxon>
        <taxon>Culicoidea</taxon>
        <taxon>Culicidae</taxon>
        <taxon>Anophelinae</taxon>
        <taxon>Anopheles</taxon>
        <taxon>culicifacies species complex</taxon>
    </lineage>
</organism>
<dbReference type="EMBL" id="AXCM01007672">
    <property type="status" value="NOT_ANNOTATED_CDS"/>
    <property type="molecule type" value="Genomic_DNA"/>
</dbReference>
<dbReference type="Proteomes" id="UP000075883">
    <property type="component" value="Unassembled WGS sequence"/>
</dbReference>
<protein>
    <submittedName>
        <fullName evidence="1">Uncharacterized protein</fullName>
    </submittedName>
</protein>
<reference evidence="2" key="1">
    <citation type="submission" date="2013-09" db="EMBL/GenBank/DDBJ databases">
        <title>The Genome Sequence of Anopheles culicifacies species A.</title>
        <authorList>
            <consortium name="The Broad Institute Genomics Platform"/>
            <person name="Neafsey D.E."/>
            <person name="Besansky N."/>
            <person name="Howell P."/>
            <person name="Walton C."/>
            <person name="Young S.K."/>
            <person name="Zeng Q."/>
            <person name="Gargeya S."/>
            <person name="Fitzgerald M."/>
            <person name="Haas B."/>
            <person name="Abouelleil A."/>
            <person name="Allen A.W."/>
            <person name="Alvarado L."/>
            <person name="Arachchi H.M."/>
            <person name="Berlin A.M."/>
            <person name="Chapman S.B."/>
            <person name="Gainer-Dewar J."/>
            <person name="Goldberg J."/>
            <person name="Griggs A."/>
            <person name="Gujja S."/>
            <person name="Hansen M."/>
            <person name="Howarth C."/>
            <person name="Imamovic A."/>
            <person name="Ireland A."/>
            <person name="Larimer J."/>
            <person name="McCowan C."/>
            <person name="Murphy C."/>
            <person name="Pearson M."/>
            <person name="Poon T.W."/>
            <person name="Priest M."/>
            <person name="Roberts A."/>
            <person name="Saif S."/>
            <person name="Shea T."/>
            <person name="Sisk P."/>
            <person name="Sykes S."/>
            <person name="Wortman J."/>
            <person name="Nusbaum C."/>
            <person name="Birren B."/>
        </authorList>
    </citation>
    <scope>NUCLEOTIDE SEQUENCE [LARGE SCALE GENOMIC DNA]</scope>
    <source>
        <strain evidence="2">A-37</strain>
    </source>
</reference>
<evidence type="ECO:0000313" key="1">
    <source>
        <dbReference type="EnsemblMetazoa" id="ACUA000937-PA"/>
    </source>
</evidence>
<name>A0A182LSM5_9DIPT</name>
<keyword evidence="2" id="KW-1185">Reference proteome</keyword>
<proteinExistence type="predicted"/>
<dbReference type="AlphaFoldDB" id="A0A182LSM5"/>
<dbReference type="VEuPathDB" id="VectorBase:ACUA000937"/>
<reference evidence="1" key="2">
    <citation type="submission" date="2020-05" db="UniProtKB">
        <authorList>
            <consortium name="EnsemblMetazoa"/>
        </authorList>
    </citation>
    <scope>IDENTIFICATION</scope>
    <source>
        <strain evidence="1">A-37</strain>
    </source>
</reference>
<evidence type="ECO:0000313" key="2">
    <source>
        <dbReference type="Proteomes" id="UP000075883"/>
    </source>
</evidence>
<dbReference type="EnsemblMetazoa" id="ACUA000937-RA">
    <property type="protein sequence ID" value="ACUA000937-PA"/>
    <property type="gene ID" value="ACUA000937"/>
</dbReference>
<sequence>MPKIVSPLSVVIAFELETCCWYRCCDGVRRSVATAGSVVYEPPVLLCSDDEFADELLSSEMLDESSTKSLVGEIRPPAPTPATTALTYNDVSSSSPFVVGGPLVVATGVPLCSRCDCSTSLPVVVVVAVPFRSVTTSIPAPAAGAVPVLPAPNDDTAGDDGDGTVLTTVAEPPVTSASAPPVPPGAILLPVLPLLPLLLPVVIGATTQPALLLGVVVVATVW</sequence>